<keyword evidence="2" id="KW-0238">DNA-binding</keyword>
<dbReference type="PANTHER" id="PTHR43130">
    <property type="entry name" value="ARAC-FAMILY TRANSCRIPTIONAL REGULATOR"/>
    <property type="match status" value="1"/>
</dbReference>
<comment type="caution">
    <text evidence="5">The sequence shown here is derived from an EMBL/GenBank/DDBJ whole genome shotgun (WGS) entry which is preliminary data.</text>
</comment>
<evidence type="ECO:0000313" key="6">
    <source>
        <dbReference type="Proteomes" id="UP001500604"/>
    </source>
</evidence>
<keyword evidence="6" id="KW-1185">Reference proteome</keyword>
<dbReference type="SUPFAM" id="SSF52317">
    <property type="entry name" value="Class I glutamine amidotransferase-like"/>
    <property type="match status" value="1"/>
</dbReference>
<dbReference type="InterPro" id="IPR052158">
    <property type="entry name" value="INH-QAR"/>
</dbReference>
<dbReference type="EMBL" id="BAABFL010000425">
    <property type="protein sequence ID" value="GAA4650880.1"/>
    <property type="molecule type" value="Genomic_DNA"/>
</dbReference>
<evidence type="ECO:0000256" key="2">
    <source>
        <dbReference type="ARBA" id="ARBA00023125"/>
    </source>
</evidence>
<gene>
    <name evidence="5" type="ORF">GCM10023116_31630</name>
</gene>
<dbReference type="RefSeq" id="WP_345197141.1">
    <property type="nucleotide sequence ID" value="NZ_BAABFL010000425.1"/>
</dbReference>
<dbReference type="SUPFAM" id="SSF46689">
    <property type="entry name" value="Homeodomain-like"/>
    <property type="match status" value="2"/>
</dbReference>
<dbReference type="Proteomes" id="UP001500604">
    <property type="component" value="Unassembled WGS sequence"/>
</dbReference>
<accession>A0ABP8V471</accession>
<dbReference type="InterPro" id="IPR020449">
    <property type="entry name" value="Tscrpt_reg_AraC-type_HTH"/>
</dbReference>
<dbReference type="PROSITE" id="PS01124">
    <property type="entry name" value="HTH_ARAC_FAMILY_2"/>
    <property type="match status" value="1"/>
</dbReference>
<dbReference type="InterPro" id="IPR009057">
    <property type="entry name" value="Homeodomain-like_sf"/>
</dbReference>
<dbReference type="SMART" id="SM00342">
    <property type="entry name" value="HTH_ARAC"/>
    <property type="match status" value="1"/>
</dbReference>
<proteinExistence type="predicted"/>
<evidence type="ECO:0000259" key="4">
    <source>
        <dbReference type="PROSITE" id="PS01124"/>
    </source>
</evidence>
<name>A0ABP8V471_9GAMM</name>
<dbReference type="InterPro" id="IPR018060">
    <property type="entry name" value="HTH_AraC"/>
</dbReference>
<evidence type="ECO:0000256" key="3">
    <source>
        <dbReference type="ARBA" id="ARBA00023163"/>
    </source>
</evidence>
<feature type="domain" description="HTH araC/xylS-type" evidence="4">
    <location>
        <begin position="230"/>
        <end position="328"/>
    </location>
</feature>
<reference evidence="6" key="1">
    <citation type="journal article" date="2019" name="Int. J. Syst. Evol. Microbiol.">
        <title>The Global Catalogue of Microorganisms (GCM) 10K type strain sequencing project: providing services to taxonomists for standard genome sequencing and annotation.</title>
        <authorList>
            <consortium name="The Broad Institute Genomics Platform"/>
            <consortium name="The Broad Institute Genome Sequencing Center for Infectious Disease"/>
            <person name="Wu L."/>
            <person name="Ma J."/>
        </authorList>
    </citation>
    <scope>NUCLEOTIDE SEQUENCE [LARGE SCALE GENOMIC DNA]</scope>
    <source>
        <strain evidence="6">JCM 17805</strain>
    </source>
</reference>
<protein>
    <submittedName>
        <fullName evidence="5">Helix-turn-helix domain-containing protein</fullName>
    </submittedName>
</protein>
<dbReference type="Pfam" id="PF12833">
    <property type="entry name" value="HTH_18"/>
    <property type="match status" value="1"/>
</dbReference>
<dbReference type="Gene3D" id="1.10.10.60">
    <property type="entry name" value="Homeodomain-like"/>
    <property type="match status" value="2"/>
</dbReference>
<dbReference type="Gene3D" id="3.40.50.880">
    <property type="match status" value="1"/>
</dbReference>
<keyword evidence="3" id="KW-0804">Transcription</keyword>
<sequence length="336" mass="37726">MEIPIANSATLSVCMVALDRMIGTSISLPAEILSAAKTIGDSLNASYPNLSLVTASHDSAPLTLSGGLRLLPDCSYLDIEHCNLIILPALWRNPRPLLQRYPDLMGWLRERHQDGALICAAGTGVYLMAGAGLLDGKPATTHWHYLDQFEHLFPRVILKRHHLITQSGQLYCAGSVNSVADLMVHLISHFFDDTVAARVERQFSPEIRRPLNDVFYSFEQDSAHEDETIITIQQWLHEHLGEVVNMRELAAHFSLSQRSLNRRFKEATGVTPLEYLNNLRLAAARDLLKTTNLSITEVALHTGFQDTGYFCRLFKQKIHVTPSDYRLSVRGKLFKL</sequence>
<dbReference type="PRINTS" id="PR00032">
    <property type="entry name" value="HTHARAC"/>
</dbReference>
<dbReference type="CDD" id="cd03138">
    <property type="entry name" value="GATase1_AraC_2"/>
    <property type="match status" value="1"/>
</dbReference>
<evidence type="ECO:0000256" key="1">
    <source>
        <dbReference type="ARBA" id="ARBA00023015"/>
    </source>
</evidence>
<organism evidence="5 6">
    <name type="scientific">Kistimonas scapharcae</name>
    <dbReference type="NCBI Taxonomy" id="1036133"/>
    <lineage>
        <taxon>Bacteria</taxon>
        <taxon>Pseudomonadati</taxon>
        <taxon>Pseudomonadota</taxon>
        <taxon>Gammaproteobacteria</taxon>
        <taxon>Oceanospirillales</taxon>
        <taxon>Endozoicomonadaceae</taxon>
        <taxon>Kistimonas</taxon>
    </lineage>
</organism>
<dbReference type="Pfam" id="PF01965">
    <property type="entry name" value="DJ-1_PfpI"/>
    <property type="match status" value="1"/>
</dbReference>
<keyword evidence="1" id="KW-0805">Transcription regulation</keyword>
<evidence type="ECO:0000313" key="5">
    <source>
        <dbReference type="EMBL" id="GAA4650880.1"/>
    </source>
</evidence>
<dbReference type="PANTHER" id="PTHR43130:SF11">
    <property type="entry name" value="TRANSCRIPTIONAL REGULATORY PROTEIN"/>
    <property type="match status" value="1"/>
</dbReference>
<dbReference type="InterPro" id="IPR029062">
    <property type="entry name" value="Class_I_gatase-like"/>
</dbReference>
<dbReference type="InterPro" id="IPR002818">
    <property type="entry name" value="DJ-1/PfpI"/>
</dbReference>